<reference evidence="3 4" key="1">
    <citation type="submission" date="2019-10" db="EMBL/GenBank/DDBJ databases">
        <authorList>
            <person name="Wolf R A."/>
        </authorList>
    </citation>
    <scope>NUCLEOTIDE SEQUENCE [LARGE SCALE GENOMIC DNA]</scope>
    <source>
        <strain evidence="3">Collinsella_aerofaciens_AK_138A</strain>
    </source>
</reference>
<dbReference type="AlphaFoldDB" id="A0A5K1IRW5"/>
<accession>A0A5K1IRW5</accession>
<evidence type="ECO:0000313" key="3">
    <source>
        <dbReference type="EMBL" id="VWL91167.1"/>
    </source>
</evidence>
<evidence type="ECO:0000259" key="2">
    <source>
        <dbReference type="Pfam" id="PF22772"/>
    </source>
</evidence>
<dbReference type="RefSeq" id="WP_197036694.1">
    <property type="nucleotide sequence ID" value="NZ_CABWIH010000029.1"/>
</dbReference>
<dbReference type="Gene3D" id="3.40.50.11090">
    <property type="match status" value="1"/>
</dbReference>
<gene>
    <name evidence="3" type="ORF">LMKDKBCB_01277</name>
</gene>
<dbReference type="InterPro" id="IPR048510">
    <property type="entry name" value="WsaF_N"/>
</dbReference>
<evidence type="ECO:0000313" key="4">
    <source>
        <dbReference type="Proteomes" id="UP000330807"/>
    </source>
</evidence>
<feature type="domain" description="WsaF N-terminal" evidence="1">
    <location>
        <begin position="78"/>
        <end position="131"/>
    </location>
</feature>
<dbReference type="EMBL" id="CABWIH010000029">
    <property type="protein sequence ID" value="VWL91167.1"/>
    <property type="molecule type" value="Genomic_DNA"/>
</dbReference>
<name>A0A5K1IRW5_9ACTN</name>
<dbReference type="GO" id="GO:0030247">
    <property type="term" value="F:polysaccharide binding"/>
    <property type="evidence" value="ECO:0007669"/>
    <property type="project" value="InterPro"/>
</dbReference>
<dbReference type="Pfam" id="PF21374">
    <property type="entry name" value="WsaF_N"/>
    <property type="match status" value="1"/>
</dbReference>
<evidence type="ECO:0008006" key="5">
    <source>
        <dbReference type="Google" id="ProtNLM"/>
    </source>
</evidence>
<organism evidence="3 4">
    <name type="scientific">Collinsella aerofaciens</name>
    <dbReference type="NCBI Taxonomy" id="74426"/>
    <lineage>
        <taxon>Bacteria</taxon>
        <taxon>Bacillati</taxon>
        <taxon>Actinomycetota</taxon>
        <taxon>Coriobacteriia</taxon>
        <taxon>Coriobacteriales</taxon>
        <taxon>Coriobacteriaceae</taxon>
        <taxon>Collinsella</taxon>
    </lineage>
</organism>
<feature type="domain" description="WsaF C-terminal" evidence="2">
    <location>
        <begin position="173"/>
        <end position="295"/>
    </location>
</feature>
<dbReference type="Pfam" id="PF22772">
    <property type="entry name" value="WsaF_C"/>
    <property type="match status" value="1"/>
</dbReference>
<dbReference type="InterPro" id="IPR055050">
    <property type="entry name" value="WsaF_C"/>
</dbReference>
<dbReference type="Proteomes" id="UP000330807">
    <property type="component" value="Unassembled WGS sequence"/>
</dbReference>
<dbReference type="Gene3D" id="3.40.50.2000">
    <property type="entry name" value="Glycogen Phosphorylase B"/>
    <property type="match status" value="1"/>
</dbReference>
<proteinExistence type="predicted"/>
<dbReference type="SUPFAM" id="SSF53756">
    <property type="entry name" value="UDP-Glycosyltransferase/glycogen phosphorylase"/>
    <property type="match status" value="1"/>
</dbReference>
<sequence>MCRVAWVISPPAKGSGGFRTICSKALYLDQHGFECHFFILPGAESYKSANQVAKEIKDWFGYEPKTVNIVASIPDCFDVVIATAWNTAEYVAMQPTLTKLYFIQDFEPWFYPMGENYLRAEQSYRLGLMPITIGRWLSMKVSKYYSDPVPYCDFGVDTNLYAYSDCRRDPKSVCAIFQPNKDRRLSNMLLEAIHLACHFNKSLSFKLFGCESRLNIDESRVGQLGVLTISECAELYTSCSVGISLSASNPSRLPFEMLASGLSVVEILGQNTEYDFNYGGMYFAQPSAEGIASALLHALENPTAASIPICSDEIENQMFLDAMLKYLNGDLLITKAPIKNANNVVPINKELYRLSCENKILKYQIEAEAQHPIYSNHVRLVMNSPDFYEETGDYRAACWLKPDQSDLQWHSFSVIDNCLTADIDIPEIDCESLLRIHLYAFSSMSDKPIFIGEITQLLCMQPCTETKLHIRKISFGNYKFQIEFNNSRSYSDDPGTFSAISSLKRFFKH</sequence>
<evidence type="ECO:0000259" key="1">
    <source>
        <dbReference type="Pfam" id="PF21374"/>
    </source>
</evidence>
<protein>
    <recommendedName>
        <fullName evidence="5">Glycosyl transferases group 1</fullName>
    </recommendedName>
</protein>